<dbReference type="AlphaFoldDB" id="A0A5M4B934"/>
<dbReference type="PROSITE" id="PS51257">
    <property type="entry name" value="PROKAR_LIPOPROTEIN"/>
    <property type="match status" value="1"/>
</dbReference>
<evidence type="ECO:0000313" key="4">
    <source>
        <dbReference type="Proteomes" id="UP000398217"/>
    </source>
</evidence>
<gene>
    <name evidence="3" type="ORF">RCZ01_14230</name>
</gene>
<reference evidence="4" key="1">
    <citation type="journal article" date="2020" name="Int. J. Syst. Evol. Microbiol.">
        <title>Capnocytophaga felis sp. nov. isolated from the feline oral cavity.</title>
        <authorList>
            <person name="Suzuki M."/>
            <person name="Umeda K."/>
            <person name="Kimura M."/>
            <person name="Imaoka K."/>
            <person name="Morikawa S."/>
            <person name="Maeda K."/>
        </authorList>
    </citation>
    <scope>NUCLEOTIDE SEQUENCE [LARGE SCALE GENOMIC DNA]</scope>
    <source>
        <strain evidence="4">KC07070</strain>
    </source>
</reference>
<evidence type="ECO:0000259" key="2">
    <source>
        <dbReference type="Pfam" id="PF13648"/>
    </source>
</evidence>
<accession>A0A5M4B934</accession>
<keyword evidence="4" id="KW-1185">Reference proteome</keyword>
<dbReference type="Pfam" id="PF13648">
    <property type="entry name" value="Lipocalin_4"/>
    <property type="match status" value="1"/>
</dbReference>
<dbReference type="EMBL" id="BLBC01000008">
    <property type="protein sequence ID" value="GET46121.1"/>
    <property type="molecule type" value="Genomic_DNA"/>
</dbReference>
<organism evidence="3 4">
    <name type="scientific">Capnocytophaga felis</name>
    <dbReference type="NCBI Taxonomy" id="2267611"/>
    <lineage>
        <taxon>Bacteria</taxon>
        <taxon>Pseudomonadati</taxon>
        <taxon>Bacteroidota</taxon>
        <taxon>Flavobacteriia</taxon>
        <taxon>Flavobacteriales</taxon>
        <taxon>Flavobacteriaceae</taxon>
        <taxon>Capnocytophaga</taxon>
    </lineage>
</organism>
<feature type="domain" description="Lipocalin-like" evidence="2">
    <location>
        <begin position="45"/>
        <end position="131"/>
    </location>
</feature>
<feature type="compositionally biased region" description="Low complexity" evidence="1">
    <location>
        <begin position="24"/>
        <end position="37"/>
    </location>
</feature>
<sequence>MKRILTSAFIALTLLASCGKDSDSSTTDTPDNQQTQSEQNSIEQLVGEWRLKSETENGKNSLNNCNKLDTYVFKLDNTYTKVHYSVDGEDCRKEDGYGTFSFKGNQLTFVNGKTGTEETGNFIIKGNTLTLSAGDYIAVYEKVLNPLIGKWKLKDDVINGKKTQFQKCEKEFFMTIEEKTITDNYFKSQGDDCIEDLNKKEVKNYTSTETTITIGDYKINYSIKDNILTFQTPDKRRTTTYTRQ</sequence>
<dbReference type="Proteomes" id="UP000398217">
    <property type="component" value="Unassembled WGS sequence"/>
</dbReference>
<evidence type="ECO:0000313" key="3">
    <source>
        <dbReference type="EMBL" id="GET46121.1"/>
    </source>
</evidence>
<dbReference type="InterPro" id="IPR024311">
    <property type="entry name" value="Lipocalin-like"/>
</dbReference>
<evidence type="ECO:0000256" key="1">
    <source>
        <dbReference type="SAM" id="MobiDB-lite"/>
    </source>
</evidence>
<comment type="caution">
    <text evidence="3">The sequence shown here is derived from an EMBL/GenBank/DDBJ whole genome shotgun (WGS) entry which is preliminary data.</text>
</comment>
<feature type="region of interest" description="Disordered" evidence="1">
    <location>
        <begin position="20"/>
        <end position="41"/>
    </location>
</feature>
<protein>
    <recommendedName>
        <fullName evidence="2">Lipocalin-like domain-containing protein</fullName>
    </recommendedName>
</protein>
<proteinExistence type="predicted"/>
<name>A0A5M4B934_9FLAO</name>